<dbReference type="EMBL" id="KZ503429">
    <property type="protein sequence ID" value="PKU64354.1"/>
    <property type="molecule type" value="Genomic_DNA"/>
</dbReference>
<keyword evidence="5" id="KW-0472">Membrane</keyword>
<evidence type="ECO:0000259" key="6">
    <source>
        <dbReference type="PROSITE" id="PS50303"/>
    </source>
</evidence>
<dbReference type="InterPro" id="IPR001313">
    <property type="entry name" value="Pumilio_RNA-bd_rpt"/>
</dbReference>
<dbReference type="Gene3D" id="1.25.10.10">
    <property type="entry name" value="Leucine-rich Repeat Variant"/>
    <property type="match status" value="1"/>
</dbReference>
<dbReference type="InterPro" id="IPR016024">
    <property type="entry name" value="ARM-type_fold"/>
</dbReference>
<keyword evidence="8" id="KW-1185">Reference proteome</keyword>
<proteinExistence type="predicted"/>
<feature type="region of interest" description="Disordered" evidence="4">
    <location>
        <begin position="380"/>
        <end position="401"/>
    </location>
</feature>
<dbReference type="AlphaFoldDB" id="A0A2I0VLR2"/>
<feature type="domain" description="PUM-HD" evidence="6">
    <location>
        <begin position="1"/>
        <end position="96"/>
    </location>
</feature>
<dbReference type="Proteomes" id="UP000233837">
    <property type="component" value="Unassembled WGS sequence"/>
</dbReference>
<organism evidence="7 8">
    <name type="scientific">Dendrobium catenatum</name>
    <dbReference type="NCBI Taxonomy" id="906689"/>
    <lineage>
        <taxon>Eukaryota</taxon>
        <taxon>Viridiplantae</taxon>
        <taxon>Streptophyta</taxon>
        <taxon>Embryophyta</taxon>
        <taxon>Tracheophyta</taxon>
        <taxon>Spermatophyta</taxon>
        <taxon>Magnoliopsida</taxon>
        <taxon>Liliopsida</taxon>
        <taxon>Asparagales</taxon>
        <taxon>Orchidaceae</taxon>
        <taxon>Epidendroideae</taxon>
        <taxon>Malaxideae</taxon>
        <taxon>Dendrobiinae</taxon>
        <taxon>Dendrobium</taxon>
    </lineage>
</organism>
<evidence type="ECO:0000313" key="8">
    <source>
        <dbReference type="Proteomes" id="UP000233837"/>
    </source>
</evidence>
<keyword evidence="2" id="KW-0810">Translation regulation</keyword>
<keyword evidence="5" id="KW-0812">Transmembrane</keyword>
<dbReference type="InterPro" id="IPR033133">
    <property type="entry name" value="PUM-HD"/>
</dbReference>
<feature type="transmembrane region" description="Helical" evidence="5">
    <location>
        <begin position="138"/>
        <end position="164"/>
    </location>
</feature>
<keyword evidence="1" id="KW-0677">Repeat</keyword>
<reference evidence="7 8" key="2">
    <citation type="journal article" date="2017" name="Nature">
        <title>The Apostasia genome and the evolution of orchids.</title>
        <authorList>
            <person name="Zhang G.Q."/>
            <person name="Liu K.W."/>
            <person name="Li Z."/>
            <person name="Lohaus R."/>
            <person name="Hsiao Y.Y."/>
            <person name="Niu S.C."/>
            <person name="Wang J.Y."/>
            <person name="Lin Y.C."/>
            <person name="Xu Q."/>
            <person name="Chen L.J."/>
            <person name="Yoshida K."/>
            <person name="Fujiwara S."/>
            <person name="Wang Z.W."/>
            <person name="Zhang Y.Q."/>
            <person name="Mitsuda N."/>
            <person name="Wang M."/>
            <person name="Liu G.H."/>
            <person name="Pecoraro L."/>
            <person name="Huang H.X."/>
            <person name="Xiao X.J."/>
            <person name="Lin M."/>
            <person name="Wu X.Y."/>
            <person name="Wu W.L."/>
            <person name="Chen Y.Y."/>
            <person name="Chang S.B."/>
            <person name="Sakamoto S."/>
            <person name="Ohme-Takagi M."/>
            <person name="Yagi M."/>
            <person name="Zeng S.J."/>
            <person name="Shen C.Y."/>
            <person name="Yeh C.M."/>
            <person name="Luo Y.B."/>
            <person name="Tsai W.C."/>
            <person name="Van de Peer Y."/>
            <person name="Liu Z.J."/>
        </authorList>
    </citation>
    <scope>NUCLEOTIDE SEQUENCE [LARGE SCALE GENOMIC DNA]</scope>
    <source>
        <tissue evidence="7">The whole plant</tissue>
    </source>
</reference>
<evidence type="ECO:0000313" key="7">
    <source>
        <dbReference type="EMBL" id="PKU64354.1"/>
    </source>
</evidence>
<evidence type="ECO:0000256" key="3">
    <source>
        <dbReference type="PROSITE-ProRule" id="PRU00317"/>
    </source>
</evidence>
<feature type="compositionally biased region" description="Polar residues" evidence="4">
    <location>
        <begin position="388"/>
        <end position="401"/>
    </location>
</feature>
<dbReference type="PANTHER" id="PTHR47380:SF4">
    <property type="entry name" value="OS02G0533000 PROTEIN"/>
    <property type="match status" value="1"/>
</dbReference>
<sequence length="477" mass="54373">MSQQKFASNVIEKCLTYSSPEERQLLINEMLGSTEENEPLQAMMKDQFGNYVVQKVLETCDDRNRELILSRIKVHLNTLKRYTYGKHIVARVEKLIAAGDEGDVLYVFPKDYRSKLAAKSFRLKVEPLLDKLKGASEYVIRVSFGTALIMSIVLVYTTIIALVSSRSDDDNRGRRGGRSYDSGVTIFFNPSDLFWYWDPYYYKRRRTRTDDGMNFIESVFSFVFGDGDPNQGIEEERWKLIGQYISSNGGVVTAEELAPYLDVEPMEKSVDDDSYILPVLLRFDGHPEVDDEGNILYRFPSLQRTASSQRASRKEYVGKKWAQWVDGIQKFFEEKKWSFRLAAELEVAGGEGEYPIVFATVRDKDSGDRWWRRIRFPSREGTKDDSARSASSNPDASLSPVKTSASERAMVIGLGSLNLFGVIVLGSMLKNTTVSPSGFISFVSDIFPLLQEKFCYRKQKSCEETTSYSSRVARFKS</sequence>
<dbReference type="STRING" id="906689.A0A2I0VLR2"/>
<reference evidence="7 8" key="1">
    <citation type="journal article" date="2016" name="Sci. Rep.">
        <title>The Dendrobium catenatum Lindl. genome sequence provides insights into polysaccharide synthase, floral development and adaptive evolution.</title>
        <authorList>
            <person name="Zhang G.Q."/>
            <person name="Xu Q."/>
            <person name="Bian C."/>
            <person name="Tsai W.C."/>
            <person name="Yeh C.M."/>
            <person name="Liu K.W."/>
            <person name="Yoshida K."/>
            <person name="Zhang L.S."/>
            <person name="Chang S.B."/>
            <person name="Chen F."/>
            <person name="Shi Y."/>
            <person name="Su Y.Y."/>
            <person name="Zhang Y.Q."/>
            <person name="Chen L.J."/>
            <person name="Yin Y."/>
            <person name="Lin M."/>
            <person name="Huang H."/>
            <person name="Deng H."/>
            <person name="Wang Z.W."/>
            <person name="Zhu S.L."/>
            <person name="Zhao X."/>
            <person name="Deng C."/>
            <person name="Niu S.C."/>
            <person name="Huang J."/>
            <person name="Wang M."/>
            <person name="Liu G.H."/>
            <person name="Yang H.J."/>
            <person name="Xiao X.J."/>
            <person name="Hsiao Y.Y."/>
            <person name="Wu W.L."/>
            <person name="Chen Y.Y."/>
            <person name="Mitsuda N."/>
            <person name="Ohme-Takagi M."/>
            <person name="Luo Y.B."/>
            <person name="Van de Peer Y."/>
            <person name="Liu Z.J."/>
        </authorList>
    </citation>
    <scope>NUCLEOTIDE SEQUENCE [LARGE SCALE GENOMIC DNA]</scope>
    <source>
        <tissue evidence="7">The whole plant</tissue>
    </source>
</reference>
<protein>
    <recommendedName>
        <fullName evidence="6">PUM-HD domain-containing protein</fullName>
    </recommendedName>
</protein>
<dbReference type="InterPro" id="IPR011989">
    <property type="entry name" value="ARM-like"/>
</dbReference>
<evidence type="ECO:0000256" key="2">
    <source>
        <dbReference type="ARBA" id="ARBA00022845"/>
    </source>
</evidence>
<dbReference type="PROSITE" id="PS50302">
    <property type="entry name" value="PUM"/>
    <property type="match status" value="2"/>
</dbReference>
<keyword evidence="5" id="KW-1133">Transmembrane helix</keyword>
<feature type="repeat" description="Pumilio" evidence="3">
    <location>
        <begin position="29"/>
        <end position="70"/>
    </location>
</feature>
<evidence type="ECO:0000256" key="5">
    <source>
        <dbReference type="SAM" id="Phobius"/>
    </source>
</evidence>
<dbReference type="GO" id="GO:0006417">
    <property type="term" value="P:regulation of translation"/>
    <property type="evidence" value="ECO:0007669"/>
    <property type="project" value="UniProtKB-KW"/>
</dbReference>
<dbReference type="SUPFAM" id="SSF48371">
    <property type="entry name" value="ARM repeat"/>
    <property type="match status" value="1"/>
</dbReference>
<evidence type="ECO:0000256" key="4">
    <source>
        <dbReference type="SAM" id="MobiDB-lite"/>
    </source>
</evidence>
<dbReference type="PANTHER" id="PTHR47380">
    <property type="entry name" value="OS02G0533000 PROTEIN"/>
    <property type="match status" value="1"/>
</dbReference>
<dbReference type="PROSITE" id="PS50303">
    <property type="entry name" value="PUM_HD"/>
    <property type="match status" value="1"/>
</dbReference>
<evidence type="ECO:0000256" key="1">
    <source>
        <dbReference type="ARBA" id="ARBA00022737"/>
    </source>
</evidence>
<dbReference type="Pfam" id="PF00806">
    <property type="entry name" value="PUF"/>
    <property type="match status" value="2"/>
</dbReference>
<dbReference type="InterPro" id="IPR044200">
    <property type="entry name" value="At5g03900-like"/>
</dbReference>
<dbReference type="SMART" id="SM00025">
    <property type="entry name" value="Pumilio"/>
    <property type="match status" value="2"/>
</dbReference>
<gene>
    <name evidence="7" type="ORF">MA16_Dca005277</name>
</gene>
<feature type="repeat" description="Pumilio" evidence="3">
    <location>
        <begin position="1"/>
        <end position="28"/>
    </location>
</feature>
<accession>A0A2I0VLR2</accession>
<dbReference type="GO" id="GO:0009941">
    <property type="term" value="C:chloroplast envelope"/>
    <property type="evidence" value="ECO:0007669"/>
    <property type="project" value="TreeGrafter"/>
</dbReference>
<name>A0A2I0VLR2_9ASPA</name>
<dbReference type="GO" id="GO:0003723">
    <property type="term" value="F:RNA binding"/>
    <property type="evidence" value="ECO:0007669"/>
    <property type="project" value="InterPro"/>
</dbReference>